<dbReference type="SUPFAM" id="SSF63829">
    <property type="entry name" value="Calcium-dependent phosphotriesterase"/>
    <property type="match status" value="1"/>
</dbReference>
<dbReference type="KEGG" id="osn:115218653"/>
<dbReference type="Proteomes" id="UP000515154">
    <property type="component" value="Linkage group LG13"/>
</dbReference>
<keyword evidence="1" id="KW-1185">Reference proteome</keyword>
<protein>
    <submittedName>
        <fullName evidence="2">Uncharacterized protein LOC115218653</fullName>
    </submittedName>
</protein>
<sequence>MAKVVTPPRIAKLVTEFVCEYSISDMAMTPDNHLCVAEEESCVSKYTLTGLCVGRLKLPDCYLGGVCCLQSAYGRQLSCLGKQWNDEAYIPGRLAVPTFFGKSAGRVLILDGSSGDQFGQIKAEVDTGDYTYWSVCDLGVDRGLVLARQGHVATTKQDSCVEVMFRNYRMGDIEKPIGFVWYISSISPDVIIVSDEDIRGLVMCTLQGEVITQYSDYGFNPSGLCPDPYRGCIYASNGEGNCVIRLTPDLEYDGEIVGAAQGLRNPFVVSLSYDGRFLVVAEDTWDIGEDLPTPIKVFSLPDKMMPLLYICRRNIRKLLGRTLLSAVPFLGLPKCLQNYLLYAV</sequence>
<dbReference type="Pfam" id="PF07525">
    <property type="entry name" value="SOCS_box"/>
    <property type="match status" value="1"/>
</dbReference>
<evidence type="ECO:0000313" key="2">
    <source>
        <dbReference type="RefSeq" id="XP_029644437.1"/>
    </source>
</evidence>
<proteinExistence type="predicted"/>
<dbReference type="PROSITE" id="PS50225">
    <property type="entry name" value="SOCS"/>
    <property type="match status" value="1"/>
</dbReference>
<dbReference type="AlphaFoldDB" id="A0A6P7T252"/>
<dbReference type="RefSeq" id="XP_029644437.1">
    <property type="nucleotide sequence ID" value="XM_029788577.2"/>
</dbReference>
<dbReference type="SMART" id="SM00969">
    <property type="entry name" value="SOCS_box"/>
    <property type="match status" value="1"/>
</dbReference>
<dbReference type="CDD" id="cd03716">
    <property type="entry name" value="SOCS_ASB_like"/>
    <property type="match status" value="1"/>
</dbReference>
<dbReference type="InterPro" id="IPR036036">
    <property type="entry name" value="SOCS_box-like_dom_sf"/>
</dbReference>
<reference evidence="2" key="1">
    <citation type="submission" date="2025-08" db="UniProtKB">
        <authorList>
            <consortium name="RefSeq"/>
        </authorList>
    </citation>
    <scope>IDENTIFICATION</scope>
</reference>
<gene>
    <name evidence="2" type="primary">LOC115218653</name>
</gene>
<dbReference type="SUPFAM" id="SSF158235">
    <property type="entry name" value="SOCS box-like"/>
    <property type="match status" value="1"/>
</dbReference>
<dbReference type="Gene3D" id="1.10.750.20">
    <property type="entry name" value="SOCS box"/>
    <property type="match status" value="1"/>
</dbReference>
<dbReference type="GO" id="GO:0035556">
    <property type="term" value="P:intracellular signal transduction"/>
    <property type="evidence" value="ECO:0007669"/>
    <property type="project" value="InterPro"/>
</dbReference>
<organism evidence="1 2">
    <name type="scientific">Octopus sinensis</name>
    <name type="common">East Asian common octopus</name>
    <dbReference type="NCBI Taxonomy" id="2607531"/>
    <lineage>
        <taxon>Eukaryota</taxon>
        <taxon>Metazoa</taxon>
        <taxon>Spiralia</taxon>
        <taxon>Lophotrochozoa</taxon>
        <taxon>Mollusca</taxon>
        <taxon>Cephalopoda</taxon>
        <taxon>Coleoidea</taxon>
        <taxon>Octopodiformes</taxon>
        <taxon>Octopoda</taxon>
        <taxon>Incirrata</taxon>
        <taxon>Octopodidae</taxon>
        <taxon>Octopus</taxon>
    </lineage>
</organism>
<name>A0A6P7T252_9MOLL</name>
<evidence type="ECO:0000313" key="1">
    <source>
        <dbReference type="Proteomes" id="UP000515154"/>
    </source>
</evidence>
<accession>A0A6P7T252</accession>
<dbReference type="InterPro" id="IPR001496">
    <property type="entry name" value="SOCS_box"/>
</dbReference>